<proteinExistence type="predicted"/>
<comment type="caution">
    <text evidence="2">The sequence shown here is derived from an EMBL/GenBank/DDBJ whole genome shotgun (WGS) entry which is preliminary data.</text>
</comment>
<dbReference type="Pfam" id="PF02627">
    <property type="entry name" value="CMD"/>
    <property type="match status" value="1"/>
</dbReference>
<feature type="domain" description="Carboxymuconolactone decarboxylase-like" evidence="1">
    <location>
        <begin position="64"/>
        <end position="147"/>
    </location>
</feature>
<evidence type="ECO:0000313" key="2">
    <source>
        <dbReference type="EMBL" id="GAA4537061.1"/>
    </source>
</evidence>
<dbReference type="PANTHER" id="PTHR34846:SF11">
    <property type="entry name" value="4-CARBOXYMUCONOLACTONE DECARBOXYLASE FAMILY PROTEIN (AFU_ORTHOLOGUE AFUA_6G11590)"/>
    <property type="match status" value="1"/>
</dbReference>
<evidence type="ECO:0000259" key="1">
    <source>
        <dbReference type="Pfam" id="PF02627"/>
    </source>
</evidence>
<dbReference type="EMBL" id="BAABGF010000016">
    <property type="protein sequence ID" value="GAA4537061.1"/>
    <property type="molecule type" value="Genomic_DNA"/>
</dbReference>
<accession>A0ABP8REQ1</accession>
<reference evidence="3" key="1">
    <citation type="journal article" date="2019" name="Int. J. Syst. Evol. Microbiol.">
        <title>The Global Catalogue of Microorganisms (GCM) 10K type strain sequencing project: providing services to taxonomists for standard genome sequencing and annotation.</title>
        <authorList>
            <consortium name="The Broad Institute Genomics Platform"/>
            <consortium name="The Broad Institute Genome Sequencing Center for Infectious Disease"/>
            <person name="Wu L."/>
            <person name="Ma J."/>
        </authorList>
    </citation>
    <scope>NUCLEOTIDE SEQUENCE [LARGE SCALE GENOMIC DNA]</scope>
    <source>
        <strain evidence="3">JCM 17782</strain>
    </source>
</reference>
<keyword evidence="3" id="KW-1185">Reference proteome</keyword>
<dbReference type="InterPro" id="IPR003779">
    <property type="entry name" value="CMD-like"/>
</dbReference>
<dbReference type="SUPFAM" id="SSF69118">
    <property type="entry name" value="AhpD-like"/>
    <property type="match status" value="1"/>
</dbReference>
<sequence>MTQRSPANVADDRDGARQYTQVLTMTTARVPKLPLDEATAAADEAAVPNYMAELSIFQVLLNHPPLARAINDLLATMLWHGALDPRLRELVIMRIGWLTGCDYEWTQHWRVASRLGVAPDDLLGVRDWEAHDGFGPTERAVLAATDDVVRDGAVSAASWAACERELQGDTTVLIELVTAIGAWRMVASLLHSLQVPLEEGVASWPPDGRSPADTVID</sequence>
<dbReference type="PANTHER" id="PTHR34846">
    <property type="entry name" value="4-CARBOXYMUCONOLACTONE DECARBOXYLASE FAMILY PROTEIN (AFU_ORTHOLOGUE AFUA_6G11590)"/>
    <property type="match status" value="1"/>
</dbReference>
<dbReference type="Proteomes" id="UP001501417">
    <property type="component" value="Unassembled WGS sequence"/>
</dbReference>
<protein>
    <submittedName>
        <fullName evidence="2">Carboxymuconolactone decarboxylase family protein</fullName>
    </submittedName>
</protein>
<gene>
    <name evidence="2" type="ORF">GCM10023161_13230</name>
</gene>
<dbReference type="InterPro" id="IPR029032">
    <property type="entry name" value="AhpD-like"/>
</dbReference>
<dbReference type="Gene3D" id="1.20.1290.10">
    <property type="entry name" value="AhpD-like"/>
    <property type="match status" value="1"/>
</dbReference>
<organism evidence="2 3">
    <name type="scientific">Mycobacterium paraffinicum</name>
    <dbReference type="NCBI Taxonomy" id="53378"/>
    <lineage>
        <taxon>Bacteria</taxon>
        <taxon>Bacillati</taxon>
        <taxon>Actinomycetota</taxon>
        <taxon>Actinomycetes</taxon>
        <taxon>Mycobacteriales</taxon>
        <taxon>Mycobacteriaceae</taxon>
        <taxon>Mycobacterium</taxon>
    </lineage>
</organism>
<name>A0ABP8REQ1_9MYCO</name>
<evidence type="ECO:0000313" key="3">
    <source>
        <dbReference type="Proteomes" id="UP001501417"/>
    </source>
</evidence>